<protein>
    <submittedName>
        <fullName evidence="1">DUF1045 domain-containing protein</fullName>
    </submittedName>
</protein>
<gene>
    <name evidence="1" type="ORF">F3K02_26035</name>
</gene>
<dbReference type="EMBL" id="VYGV01000028">
    <property type="protein sequence ID" value="NWF48693.1"/>
    <property type="molecule type" value="Genomic_DNA"/>
</dbReference>
<evidence type="ECO:0000313" key="1">
    <source>
        <dbReference type="EMBL" id="NWF48693.1"/>
    </source>
</evidence>
<dbReference type="Gene3D" id="3.90.1140.10">
    <property type="entry name" value="Cyclic phosphodiesterase"/>
    <property type="match status" value="1"/>
</dbReference>
<dbReference type="PIRSF" id="PIRSF033328">
    <property type="entry name" value="Phest_Mll4975"/>
    <property type="match status" value="1"/>
</dbReference>
<comment type="caution">
    <text evidence="1">The sequence shown here is derived from an EMBL/GenBank/DDBJ whole genome shotgun (WGS) entry which is preliminary data.</text>
</comment>
<accession>A0A7Y8H2Y3</accession>
<dbReference type="AlphaFoldDB" id="A0A7Y8H2Y3"/>
<keyword evidence="2" id="KW-1185">Reference proteome</keyword>
<dbReference type="Proteomes" id="UP000545507">
    <property type="component" value="Unassembled WGS sequence"/>
</dbReference>
<reference evidence="1 2" key="1">
    <citation type="submission" date="2019-09" db="EMBL/GenBank/DDBJ databases">
        <title>Hydrogenophaga aromatica sp. nov., isolated from a para-xylene-degrading enrichment culture.</title>
        <authorList>
            <person name="Tancsics A."/>
            <person name="Banerjee S."/>
        </authorList>
    </citation>
    <scope>NUCLEOTIDE SEQUENCE [LARGE SCALE GENOMIC DNA]</scope>
    <source>
        <strain evidence="1 2">D2P1</strain>
    </source>
</reference>
<proteinExistence type="predicted"/>
<dbReference type="Pfam" id="PF06299">
    <property type="entry name" value="DUF1045"/>
    <property type="match status" value="1"/>
</dbReference>
<dbReference type="InterPro" id="IPR009389">
    <property type="entry name" value="DUF1045"/>
</dbReference>
<name>A0A7Y8H2Y3_9BURK</name>
<organism evidence="1 2">
    <name type="scientific">Hydrogenophaga aromaticivorans</name>
    <dbReference type="NCBI Taxonomy" id="2610898"/>
    <lineage>
        <taxon>Bacteria</taxon>
        <taxon>Pseudomonadati</taxon>
        <taxon>Pseudomonadota</taxon>
        <taxon>Betaproteobacteria</taxon>
        <taxon>Burkholderiales</taxon>
        <taxon>Comamonadaceae</taxon>
        <taxon>Hydrogenophaga</taxon>
    </lineage>
</organism>
<sequence length="238" mass="25994">MTVDLSNAHRFAVYFAPATDSAWWTAGSRWLGRCAATNDTLAQPTIDGIAPELQRQLTADPRRYGWHATLKAPFSLDEGVGLDGLRSALQTLAATFSPFDLPPLRVRRLGGFLALCADGDPDAINAVARACVTGLQTLAAPLSSDELARRRRKGALSIQEDALLVRWGYPYVLDRYRFHLSLTGDLNGVALDTVQRLERAARDTFEGLPACRFDSLALYAEPAPGADFVLLERMGFKA</sequence>
<dbReference type="RefSeq" id="WP_177139474.1">
    <property type="nucleotide sequence ID" value="NZ_VYGV01000028.1"/>
</dbReference>
<evidence type="ECO:0000313" key="2">
    <source>
        <dbReference type="Proteomes" id="UP000545507"/>
    </source>
</evidence>